<dbReference type="OrthoDB" id="366726at2"/>
<accession>A0A3M9M252</accession>
<dbReference type="GO" id="GO:0030288">
    <property type="term" value="C:outer membrane-bounded periplasmic space"/>
    <property type="evidence" value="ECO:0007669"/>
    <property type="project" value="TreeGrafter"/>
</dbReference>
<proteinExistence type="predicted"/>
<comment type="caution">
    <text evidence="2">The sequence shown here is derived from an EMBL/GenBank/DDBJ whole genome shotgun (WGS) entry which is preliminary data.</text>
</comment>
<dbReference type="GO" id="GO:0030976">
    <property type="term" value="F:thiamine pyrophosphate binding"/>
    <property type="evidence" value="ECO:0007669"/>
    <property type="project" value="TreeGrafter"/>
</dbReference>
<dbReference type="InterPro" id="IPR006311">
    <property type="entry name" value="TAT_signal"/>
</dbReference>
<evidence type="ECO:0000313" key="3">
    <source>
        <dbReference type="Proteomes" id="UP000271678"/>
    </source>
</evidence>
<evidence type="ECO:0000313" key="2">
    <source>
        <dbReference type="EMBL" id="RNI18993.1"/>
    </source>
</evidence>
<dbReference type="PANTHER" id="PTHR30006:SF2">
    <property type="entry name" value="ABC TRANSPORTER SUBSTRATE-BINDING PROTEIN"/>
    <property type="match status" value="1"/>
</dbReference>
<dbReference type="PROSITE" id="PS51257">
    <property type="entry name" value="PROKAR_LIPOPROTEIN"/>
    <property type="match status" value="1"/>
</dbReference>
<dbReference type="PROSITE" id="PS51318">
    <property type="entry name" value="TAT"/>
    <property type="match status" value="1"/>
</dbReference>
<dbReference type="EMBL" id="RJJQ01000021">
    <property type="protein sequence ID" value="RNI18993.1"/>
    <property type="molecule type" value="Genomic_DNA"/>
</dbReference>
<organism evidence="2 3">
    <name type="scientific">Flexivirga caeni</name>
    <dbReference type="NCBI Taxonomy" id="2294115"/>
    <lineage>
        <taxon>Bacteria</taxon>
        <taxon>Bacillati</taxon>
        <taxon>Actinomycetota</taxon>
        <taxon>Actinomycetes</taxon>
        <taxon>Micrococcales</taxon>
        <taxon>Dermacoccaceae</taxon>
        <taxon>Flexivirga</taxon>
    </lineage>
</organism>
<keyword evidence="3" id="KW-1185">Reference proteome</keyword>
<dbReference type="GO" id="GO:0015888">
    <property type="term" value="P:thiamine transport"/>
    <property type="evidence" value="ECO:0007669"/>
    <property type="project" value="TreeGrafter"/>
</dbReference>
<dbReference type="Pfam" id="PF13343">
    <property type="entry name" value="SBP_bac_6"/>
    <property type="match status" value="1"/>
</dbReference>
<keyword evidence="1" id="KW-0732">Signal</keyword>
<gene>
    <name evidence="2" type="ORF">EFY87_17175</name>
</gene>
<dbReference type="PANTHER" id="PTHR30006">
    <property type="entry name" value="THIAMINE-BINDING PERIPLASMIC PROTEIN-RELATED"/>
    <property type="match status" value="1"/>
</dbReference>
<dbReference type="SUPFAM" id="SSF53850">
    <property type="entry name" value="Periplasmic binding protein-like II"/>
    <property type="match status" value="1"/>
</dbReference>
<dbReference type="RefSeq" id="WP_123272715.1">
    <property type="nucleotide sequence ID" value="NZ_RJJQ01000021.1"/>
</dbReference>
<dbReference type="GO" id="GO:0030975">
    <property type="term" value="F:thiamine binding"/>
    <property type="evidence" value="ECO:0007669"/>
    <property type="project" value="TreeGrafter"/>
</dbReference>
<dbReference type="Proteomes" id="UP000271678">
    <property type="component" value="Unassembled WGS sequence"/>
</dbReference>
<evidence type="ECO:0000256" key="1">
    <source>
        <dbReference type="ARBA" id="ARBA00022729"/>
    </source>
</evidence>
<protein>
    <submittedName>
        <fullName evidence="2">Extracellular solute-binding protein</fullName>
    </submittedName>
</protein>
<sequence>MALIREHSLSRRSLLQAAIATAGTTALGVGLAACGGSSGSNKSKKIGTTPDEIAALAKKEGKLQLIAYPKTWANYGGSFKAFTAKYGIPISVANPDGSSAQELTALKTLKGQSSEPDVVDIGYEFTQQAISQKLIAQYKPANWAAVPTHLKDPDGWWTAAYYGVISIGADTKKVPAPTTMKDLLKPIYKGKVSLGGDPRTATDSFAAVFAAAIANGGSADNVQPGIDFFAELVKNGNFVKATSNDSALSTGQAAVVIDWNFNLLGFKPDLKKSGVDLAYSVPTDAVFGNYYAQPVAADCPQPNAGRLWVDWLTSDEGSEQYALGGAVPARFEELVKAGSLSAKALASLPDPTTLKQITFPTAAQAAAAQKLVMAQWGSKVLNA</sequence>
<reference evidence="2 3" key="1">
    <citation type="submission" date="2018-11" db="EMBL/GenBank/DDBJ databases">
        <title>Draft genome of Simplicispira Flexivirga sp. BO-16.</title>
        <authorList>
            <person name="Im W.T."/>
        </authorList>
    </citation>
    <scope>NUCLEOTIDE SEQUENCE [LARGE SCALE GENOMIC DNA]</scope>
    <source>
        <strain evidence="2 3">BO-16</strain>
    </source>
</reference>
<name>A0A3M9M252_9MICO</name>
<dbReference type="Gene3D" id="3.40.190.10">
    <property type="entry name" value="Periplasmic binding protein-like II"/>
    <property type="match status" value="2"/>
</dbReference>
<dbReference type="AlphaFoldDB" id="A0A3M9M252"/>